<feature type="compositionally biased region" description="Basic and acidic residues" evidence="1">
    <location>
        <begin position="2234"/>
        <end position="2249"/>
    </location>
</feature>
<feature type="compositionally biased region" description="Basic residues" evidence="1">
    <location>
        <begin position="2929"/>
        <end position="2946"/>
    </location>
</feature>
<feature type="region of interest" description="Disordered" evidence="1">
    <location>
        <begin position="1227"/>
        <end position="1302"/>
    </location>
</feature>
<feature type="compositionally biased region" description="Basic and acidic residues" evidence="1">
    <location>
        <begin position="647"/>
        <end position="658"/>
    </location>
</feature>
<feature type="compositionally biased region" description="Basic and acidic residues" evidence="1">
    <location>
        <begin position="209"/>
        <end position="226"/>
    </location>
</feature>
<feature type="compositionally biased region" description="Basic and acidic residues" evidence="1">
    <location>
        <begin position="2733"/>
        <end position="2748"/>
    </location>
</feature>
<feature type="compositionally biased region" description="Low complexity" evidence="1">
    <location>
        <begin position="800"/>
        <end position="809"/>
    </location>
</feature>
<feature type="region of interest" description="Disordered" evidence="1">
    <location>
        <begin position="613"/>
        <end position="693"/>
    </location>
</feature>
<proteinExistence type="predicted"/>
<feature type="compositionally biased region" description="Basic and acidic residues" evidence="1">
    <location>
        <begin position="1538"/>
        <end position="1549"/>
    </location>
</feature>
<feature type="region of interest" description="Disordered" evidence="1">
    <location>
        <begin position="2613"/>
        <end position="2643"/>
    </location>
</feature>
<feature type="region of interest" description="Disordered" evidence="1">
    <location>
        <begin position="2534"/>
        <end position="2569"/>
    </location>
</feature>
<feature type="compositionally biased region" description="Basic and acidic residues" evidence="1">
    <location>
        <begin position="2534"/>
        <end position="2543"/>
    </location>
</feature>
<feature type="compositionally biased region" description="Basic and acidic residues" evidence="1">
    <location>
        <begin position="1262"/>
        <end position="1273"/>
    </location>
</feature>
<feature type="compositionally biased region" description="Basic and acidic residues" evidence="1">
    <location>
        <begin position="556"/>
        <end position="574"/>
    </location>
</feature>
<feature type="compositionally biased region" description="Basic and acidic residues" evidence="1">
    <location>
        <begin position="674"/>
        <end position="691"/>
    </location>
</feature>
<comment type="caution">
    <text evidence="2">The sequence shown here is derived from an EMBL/GenBank/DDBJ whole genome shotgun (WGS) entry which is preliminary data.</text>
</comment>
<feature type="region of interest" description="Disordered" evidence="1">
    <location>
        <begin position="556"/>
        <end position="578"/>
    </location>
</feature>
<reference evidence="2 3" key="1">
    <citation type="journal article" date="2015" name="Genome Biol.">
        <title>Comparative genomics of Steinernema reveals deeply conserved gene regulatory networks.</title>
        <authorList>
            <person name="Dillman A.R."/>
            <person name="Macchietto M."/>
            <person name="Porter C.F."/>
            <person name="Rogers A."/>
            <person name="Williams B."/>
            <person name="Antoshechkin I."/>
            <person name="Lee M.M."/>
            <person name="Goodwin Z."/>
            <person name="Lu X."/>
            <person name="Lewis E.E."/>
            <person name="Goodrich-Blair H."/>
            <person name="Stock S.P."/>
            <person name="Adams B.J."/>
            <person name="Sternberg P.W."/>
            <person name="Mortazavi A."/>
        </authorList>
    </citation>
    <scope>NUCLEOTIDE SEQUENCE [LARGE SCALE GENOMIC DNA]</scope>
    <source>
        <strain evidence="2 3">ALL</strain>
    </source>
</reference>
<feature type="region of interest" description="Disordered" evidence="1">
    <location>
        <begin position="2116"/>
        <end position="2137"/>
    </location>
</feature>
<feature type="compositionally biased region" description="Basic and acidic residues" evidence="1">
    <location>
        <begin position="2683"/>
        <end position="2694"/>
    </location>
</feature>
<feature type="compositionally biased region" description="Basic and acidic residues" evidence="1">
    <location>
        <begin position="2705"/>
        <end position="2721"/>
    </location>
</feature>
<feature type="compositionally biased region" description="Basic and acidic residues" evidence="1">
    <location>
        <begin position="2277"/>
        <end position="2293"/>
    </location>
</feature>
<accession>A0A4U5PAT7</accession>
<feature type="compositionally biased region" description="Basic and acidic residues" evidence="1">
    <location>
        <begin position="49"/>
        <end position="59"/>
    </location>
</feature>
<evidence type="ECO:0000313" key="3">
    <source>
        <dbReference type="Proteomes" id="UP000298663"/>
    </source>
</evidence>
<feature type="compositionally biased region" description="Low complexity" evidence="1">
    <location>
        <begin position="1890"/>
        <end position="1899"/>
    </location>
</feature>
<feature type="compositionally biased region" description="Basic and acidic residues" evidence="1">
    <location>
        <begin position="2841"/>
        <end position="2850"/>
    </location>
</feature>
<feature type="compositionally biased region" description="Acidic residues" evidence="1">
    <location>
        <begin position="2341"/>
        <end position="2351"/>
    </location>
</feature>
<feature type="compositionally biased region" description="Basic and acidic residues" evidence="1">
    <location>
        <begin position="2116"/>
        <end position="2134"/>
    </location>
</feature>
<dbReference type="STRING" id="34508.A0A4U5PAT7"/>
<feature type="compositionally biased region" description="Basic and acidic residues" evidence="1">
    <location>
        <begin position="1396"/>
        <end position="1408"/>
    </location>
</feature>
<gene>
    <name evidence="2" type="ORF">L596_007912</name>
</gene>
<feature type="compositionally biased region" description="Basic and acidic residues" evidence="1">
    <location>
        <begin position="1333"/>
        <end position="1348"/>
    </location>
</feature>
<feature type="region of interest" description="Disordered" evidence="1">
    <location>
        <begin position="779"/>
        <end position="809"/>
    </location>
</feature>
<feature type="compositionally biased region" description="Basic and acidic residues" evidence="1">
    <location>
        <begin position="1025"/>
        <end position="1046"/>
    </location>
</feature>
<feature type="region of interest" description="Disordered" evidence="1">
    <location>
        <begin position="2655"/>
        <end position="2783"/>
    </location>
</feature>
<feature type="compositionally biased region" description="Basic and acidic residues" evidence="1">
    <location>
        <begin position="1289"/>
        <end position="1302"/>
    </location>
</feature>
<evidence type="ECO:0000313" key="2">
    <source>
        <dbReference type="EMBL" id="TKR93457.1"/>
    </source>
</evidence>
<feature type="compositionally biased region" description="Polar residues" evidence="1">
    <location>
        <begin position="2899"/>
        <end position="2908"/>
    </location>
</feature>
<dbReference type="EMBL" id="AZBU02000002">
    <property type="protein sequence ID" value="TKR93457.1"/>
    <property type="molecule type" value="Genomic_DNA"/>
</dbReference>
<feature type="region of interest" description="Disordered" evidence="1">
    <location>
        <begin position="1333"/>
        <end position="1363"/>
    </location>
</feature>
<evidence type="ECO:0000256" key="1">
    <source>
        <dbReference type="SAM" id="MobiDB-lite"/>
    </source>
</evidence>
<feature type="region of interest" description="Disordered" evidence="1">
    <location>
        <begin position="1994"/>
        <end position="2036"/>
    </location>
</feature>
<feature type="region of interest" description="Disordered" evidence="1">
    <location>
        <begin position="1869"/>
        <end position="1899"/>
    </location>
</feature>
<sequence>MASPKWGRGSFGLGFRMPTWKRGSPTKGMPDRERSDYPLTQKYSGPMYDTDKSKELEPENLRQKVKVYHPGYITKPHREWHLFGRAKHAGEEEVVEKEKVNPESYKRSAEPFTGELHATAKGADLEQAPLLEHAEVYHPGHSYALKIGKRKKTVAESSSEESEDEENRGRAWSIGFKFPSWKRGEKPDKKGKPYADYPVSGKYSGPLEDTSKYKELNPEPIRDHSNVNHSGYSIRPGHPSFFDRWFHPGEEEVVDKEKIDLGPYKKSSEPYTGPLDETKRGNDFDTVPIRGFAKVYHPGRSDIKVKKSKKLIGYVRDSEESSSEDEETRKKRSPSKSGKGFGFNFKLPSWKFGEGEGSPEKEKVVKTEESKQKKAKKYDVFVRTSHPGEVEYIEKEKVRPESYLRSANRYTGPLEDTNKSSDLDLVPIDRYSKVYQPGQSDLKPKKTKKVRTTSVRSEITDEEESMASPKWGRGSFGLGFRMPTWKRGSPTKGMPDRERSDYPLTQKYSGPMYDTDKSKELEPENLRQKVKVYHPGYITKPHREWHLFGRAKHAGEEEVVEKEKVNPESYKRSAEPFTGELHATAKGADLEQAPLLEHAEVYHPGHSYALKIGKRKKTVAESSSEESEDEENRGRAWSIGFKFPSWKRGEKPDKKGKPYADYPVSGKYSGPLEDTSKYKELNPEPIRDHSNVYHSGYSIRPGHPSFFDRWFHPGEEEVVDKEKIDLGPYKKSSEPYTGPLDETKRGNDFDTVPIRGFAKVYHPGRSDIKVKKSKKLIGYVRDSEESSSEDEETRKKRSPSKSGKGFGFNFKLPSWKFGEGEGSPEKEKVVKTEESKQKKAKKYDVFVRTSHPGEVEYIEKEKVRPESYLRSADRYIGPLEDIGKSNDLGAVPLKEHVKVYHDGHSYYKLKKAEKVKKGVNTKISEESDEEAGKSGRSLSKSGRNYSFGLNFKLPKWKRGQKGEKGSPMGDYPFSEEYTGLYDNTTPDQELAPAPLRHQVNIYHSGHSTGPMADRDPQGFKIKFVPLKDEKENDTPRKLSKDAETRYISKKKKDVETGPSAEHSYTLKIDKKKRANDGTSSEDENEERKSGRTSSKSGKGFGFNFHLPNIPKWKQGSKGETPSSEVPTSISDYPFFEKYIGPVDDIDKSKELEPENLRQKWHLFGRAKHAGEEEVVEKEKVNPESYKRSAEPFTGKLHATAKGLDLESAPLLEHAEVYHPGHSYALKIGKRKKTGAESSSEESEDEEKKGRAWSIGFKFPSWKRGEKPDKKGKPYADYPVSEKYSGPLEDTSKYKELNPEPIREHSKVYHSGYSIRPGHPSFFDRWSHPGEEEVVEKEKVDLEPYKKSSEPYTGSVDETNRSNDLDTVPIREFSLVYHPGRSDIKVKKSKKLIGYVRDNEESSSEDKETRKKRSPSKSGKGFGFNFKLPSWKFGEGEGSPEKEKVEKVQESKQQKPKKYDVFIRTADPGDVEYTKKKNVQPESYKRNGQPFTGSLDETNKSSDLAESPLKDYAKVYHDGHTYKKTKNLKKPMKAAEATINKESEPDDGKSGRGMSLNFKIPSWKWGDREKLDCRTGPLGDYPKFEKYSGPLDDVSRNKELGLEPLRETVKVYHTGYSVKPGYWDFFSRFRHTGEEEVVEKEKLKPEAYPKKTKPYAGPLCLTDKGCEVMWVPIQDHSKVYHPGQSYVPELKKKRRTETVSRDSDTSTDDDLAIEERRMDRSPSKSGRRPSFGFNFKLPTWKRSGKNEEPISDYPSSEKYAGPLHDVSKNDELNPEPIRDHSNVYHSGYSIRPGHPSFFDRWFQPGEEEVVDKEKIDLGPYKKSSEPYTGPLDETKRGNDFDTVPIRGFAKVYHPGKSDIKVKKSKKLIGYVRDSEESSSEDEETRKKRSPSKSGKGFGFNFKLPSWKFGEGEGSPEKEKVVKTEESKQKKAKKYDVFVRTSHPGEVEYIEKEKVRPESYLRSANRYTGPLNETEKGIELDTVPIEKHSKVYHFGDSCGKLKKSKKMSTEEEMPFESTSTDSELEQLERSPSKSGRSYSFGLNFKLPNWKRGAKGEKKEFISNYPPTQKYSGPVDDIDKSKELELENLRQKVKVYHPGYTTKPHREWHLFGRAKHAGEEEVVEKEKVNPESYKRSAEPFTGKLHATAKGLDLEQAPLLEHAEVYHPGHSYALKIGKRKKTGAESSSEESEDEEKKGRAWSIGFKFPSWKRGEKPDKKGKPYADYPVSEKYSGPLEDTSKYKELNPEPIRDHSKVYHSGYSIRPGHPSFFDRWSHPGEEEVVEKEKIDLEPYKKSSEPYTGSVNETKRGNDFDTVPIRGFANVYHPGRSDIKVKKSKKTRETTDESEPNSEDEVEEKKEKTPSKSGKGFGFNFKLPSWRRNKRSDYPTFEQYSGPMDDVSRSGELQPSPLRENVSVYHFGRPHKGYDLFIRTSHPGEEETIEKEKVKLESYQRSAMPYVGPVDETHKAADLDLALLKQYSRAYHSGYSSKEPGKWRFSMRSTSAASEDDLNRTFDSVDSVGSSGSSRFGKLKFWRTPDKSSKEAPEPFHPIGFPTNQPHFTGALDSTEKSSELDSGRLRDVVAVYHSGYSESHRPNRKYLMFGRWRHEGEEEVVDKEKVHHESYKRSVEPYAGPLESTSKSEDLAAEPIRRYAAVYHAGKSYIRKSKREKKRRISEVSESSSEEDEPRRVGFHKEPVVVKPSKSLKKTPKEEKKKEEPGEDKKAKSVVIHVKTPSPKKEGKEGKEVVETPKRTKTKSSRRSAGLFGFWRGSARGESPSKQPKTNPKTYYSISEVYSGPLDNTQKWAELGKAPLRSAVDVYHSGQSVGKKSARFAHPGDVDVIEKNLVKPDSYKRSKQPFEGPLDSMQKSSDLENAPLQQHSNVYHDGHSYTKTRQVHKRTASEASYTSTEDAPQAKKHALKLPDTSGISQIRKQRPRRTKRRNTRRRRSSGSSAEWRIPERWRP</sequence>
<feature type="region of interest" description="Disordered" evidence="1">
    <location>
        <begin position="722"/>
        <end position="748"/>
    </location>
</feature>
<feature type="compositionally biased region" description="Basic residues" evidence="1">
    <location>
        <begin position="2659"/>
        <end position="2670"/>
    </location>
</feature>
<feature type="region of interest" description="Disordered" evidence="1">
    <location>
        <begin position="91"/>
        <end position="113"/>
    </location>
</feature>
<feature type="region of interest" description="Disordered" evidence="1">
    <location>
        <begin position="917"/>
        <end position="943"/>
    </location>
</feature>
<feature type="compositionally biased region" description="Polar residues" evidence="1">
    <location>
        <begin position="2774"/>
        <end position="2783"/>
    </location>
</feature>
<feature type="compositionally biased region" description="Basic and acidic residues" evidence="1">
    <location>
        <begin position="2324"/>
        <end position="2340"/>
    </location>
</feature>
<feature type="region of interest" description="Disordered" evidence="1">
    <location>
        <begin position="2841"/>
        <end position="2961"/>
    </location>
</feature>
<feature type="compositionally biased region" description="Low complexity" evidence="1">
    <location>
        <begin position="335"/>
        <end position="345"/>
    </location>
</feature>
<feature type="region of interest" description="Disordered" evidence="1">
    <location>
        <begin position="257"/>
        <end position="284"/>
    </location>
</feature>
<feature type="region of interest" description="Disordered" evidence="1">
    <location>
        <begin position="2383"/>
        <end position="2404"/>
    </location>
</feature>
<feature type="compositionally biased region" description="Basic and acidic residues" evidence="1">
    <location>
        <begin position="2207"/>
        <end position="2218"/>
    </location>
</feature>
<feature type="region of interest" description="Disordered" evidence="1">
    <location>
        <begin position="1"/>
        <end position="59"/>
    </location>
</feature>
<feature type="compositionally biased region" description="Basic and acidic residues" evidence="1">
    <location>
        <begin position="182"/>
        <end position="193"/>
    </location>
</feature>
<feature type="compositionally biased region" description="Basic and acidic residues" evidence="1">
    <location>
        <begin position="2613"/>
        <end position="2625"/>
    </location>
</feature>
<feature type="region of interest" description="Disordered" evidence="1">
    <location>
        <begin position="1523"/>
        <end position="1552"/>
    </location>
</feature>
<feature type="compositionally biased region" description="Low complexity" evidence="1">
    <location>
        <begin position="1415"/>
        <end position="1426"/>
    </location>
</feature>
<feature type="compositionally biased region" description="Polar residues" evidence="1">
    <location>
        <begin position="1488"/>
        <end position="1503"/>
    </location>
</feature>
<feature type="region of interest" description="Disordered" evidence="1">
    <location>
        <begin position="1811"/>
        <end position="1839"/>
    </location>
</feature>
<feature type="region of interest" description="Disordered" evidence="1">
    <location>
        <begin position="1387"/>
        <end position="1505"/>
    </location>
</feature>
<feature type="compositionally biased region" description="Basic and acidic residues" evidence="1">
    <location>
        <begin position="1171"/>
        <end position="1189"/>
    </location>
</feature>
<feature type="region of interest" description="Disordered" evidence="1">
    <location>
        <begin position="314"/>
        <end position="345"/>
    </location>
</feature>
<feature type="region of interest" description="Disordered" evidence="1">
    <location>
        <begin position="435"/>
        <end position="526"/>
    </location>
</feature>
<keyword evidence="3" id="KW-1185">Reference proteome</keyword>
<feature type="compositionally biased region" description="Basic and acidic residues" evidence="1">
    <location>
        <begin position="514"/>
        <end position="526"/>
    </location>
</feature>
<feature type="region of interest" description="Disordered" evidence="1">
    <location>
        <begin position="148"/>
        <end position="232"/>
    </location>
</feature>
<feature type="region of interest" description="Disordered" evidence="1">
    <location>
        <begin position="1690"/>
        <end position="1785"/>
    </location>
</feature>
<protein>
    <submittedName>
        <fullName evidence="2">Uncharacterized protein</fullName>
    </submittedName>
</protein>
<feature type="region of interest" description="Disordered" evidence="1">
    <location>
        <begin position="1171"/>
        <end position="1192"/>
    </location>
</feature>
<feature type="region of interest" description="Disordered" evidence="1">
    <location>
        <begin position="2277"/>
        <end position="2369"/>
    </location>
</feature>
<organism evidence="2 3">
    <name type="scientific">Steinernema carpocapsae</name>
    <name type="common">Entomopathogenic nematode</name>
    <dbReference type="NCBI Taxonomy" id="34508"/>
    <lineage>
        <taxon>Eukaryota</taxon>
        <taxon>Metazoa</taxon>
        <taxon>Ecdysozoa</taxon>
        <taxon>Nematoda</taxon>
        <taxon>Chromadorea</taxon>
        <taxon>Rhabditida</taxon>
        <taxon>Tylenchina</taxon>
        <taxon>Panagrolaimomorpha</taxon>
        <taxon>Strongyloidoidea</taxon>
        <taxon>Steinernematidae</taxon>
        <taxon>Steinernema</taxon>
    </lineage>
</organism>
<feature type="compositionally biased region" description="Basic and acidic residues" evidence="1">
    <location>
        <begin position="1764"/>
        <end position="1781"/>
    </location>
</feature>
<feature type="compositionally biased region" description="Polar residues" evidence="1">
    <location>
        <begin position="1117"/>
        <end position="1128"/>
    </location>
</feature>
<name>A0A4U5PAT7_STECR</name>
<reference evidence="2 3" key="2">
    <citation type="journal article" date="2019" name="G3 (Bethesda)">
        <title>Hybrid Assembly of the Genome of the Entomopathogenic Nematode Steinernema carpocapsae Identifies the X-Chromosome.</title>
        <authorList>
            <person name="Serra L."/>
            <person name="Macchietto M."/>
            <person name="Macias-Munoz A."/>
            <person name="McGill C.J."/>
            <person name="Rodriguez I.M."/>
            <person name="Rodriguez B."/>
            <person name="Murad R."/>
            <person name="Mortazavi A."/>
        </authorList>
    </citation>
    <scope>NUCLEOTIDE SEQUENCE [LARGE SCALE GENOMIC DNA]</scope>
    <source>
        <strain evidence="2 3">ALL</strain>
    </source>
</reference>
<feature type="compositionally biased region" description="Low complexity" evidence="1">
    <location>
        <begin position="934"/>
        <end position="943"/>
    </location>
</feature>
<feature type="region of interest" description="Disordered" evidence="1">
    <location>
        <begin position="956"/>
        <end position="1128"/>
    </location>
</feature>
<feature type="compositionally biased region" description="Basic and acidic residues" evidence="1">
    <location>
        <begin position="1712"/>
        <end position="1721"/>
    </location>
</feature>
<feature type="compositionally biased region" description="Basic and acidic residues" evidence="1">
    <location>
        <begin position="91"/>
        <end position="109"/>
    </location>
</feature>
<dbReference type="Proteomes" id="UP000298663">
    <property type="component" value="Unassembled WGS sequence"/>
</dbReference>
<feature type="compositionally biased region" description="Basic and acidic residues" evidence="1">
    <location>
        <begin position="1438"/>
        <end position="1460"/>
    </location>
</feature>
<dbReference type="OrthoDB" id="6589456at2759"/>
<feature type="region of interest" description="Disordered" evidence="1">
    <location>
        <begin position="2167"/>
        <end position="2249"/>
    </location>
</feature>